<comment type="caution">
    <text evidence="1">The sequence shown here is derived from an EMBL/GenBank/DDBJ whole genome shotgun (WGS) entry which is preliminary data.</text>
</comment>
<evidence type="ECO:0000313" key="1">
    <source>
        <dbReference type="EMBL" id="GFS09638.1"/>
    </source>
</evidence>
<gene>
    <name evidence="1" type="ORF">ElyMa_004787900</name>
</gene>
<dbReference type="PANTHER" id="PTHR37984:SF5">
    <property type="entry name" value="PROTEIN NYNRIN-LIKE"/>
    <property type="match status" value="1"/>
</dbReference>
<dbReference type="AlphaFoldDB" id="A0AAV4IK14"/>
<dbReference type="Gene3D" id="3.10.10.10">
    <property type="entry name" value="HIV Type 1 Reverse Transcriptase, subunit A, domain 1"/>
    <property type="match status" value="1"/>
</dbReference>
<evidence type="ECO:0000313" key="2">
    <source>
        <dbReference type="Proteomes" id="UP000762676"/>
    </source>
</evidence>
<dbReference type="SUPFAM" id="SSF56672">
    <property type="entry name" value="DNA/RNA polymerases"/>
    <property type="match status" value="1"/>
</dbReference>
<keyword evidence="2" id="KW-1185">Reference proteome</keyword>
<reference evidence="1 2" key="1">
    <citation type="journal article" date="2021" name="Elife">
        <title>Chloroplast acquisition without the gene transfer in kleptoplastic sea slugs, Plakobranchus ocellatus.</title>
        <authorList>
            <person name="Maeda T."/>
            <person name="Takahashi S."/>
            <person name="Yoshida T."/>
            <person name="Shimamura S."/>
            <person name="Takaki Y."/>
            <person name="Nagai Y."/>
            <person name="Toyoda A."/>
            <person name="Suzuki Y."/>
            <person name="Arimoto A."/>
            <person name="Ishii H."/>
            <person name="Satoh N."/>
            <person name="Nishiyama T."/>
            <person name="Hasebe M."/>
            <person name="Maruyama T."/>
            <person name="Minagawa J."/>
            <person name="Obokata J."/>
            <person name="Shigenobu S."/>
        </authorList>
    </citation>
    <scope>NUCLEOTIDE SEQUENCE [LARGE SCALE GENOMIC DNA]</scope>
</reference>
<organism evidence="1 2">
    <name type="scientific">Elysia marginata</name>
    <dbReference type="NCBI Taxonomy" id="1093978"/>
    <lineage>
        <taxon>Eukaryota</taxon>
        <taxon>Metazoa</taxon>
        <taxon>Spiralia</taxon>
        <taxon>Lophotrochozoa</taxon>
        <taxon>Mollusca</taxon>
        <taxon>Gastropoda</taxon>
        <taxon>Heterobranchia</taxon>
        <taxon>Euthyneura</taxon>
        <taxon>Panpulmonata</taxon>
        <taxon>Sacoglossa</taxon>
        <taxon>Placobranchoidea</taxon>
        <taxon>Plakobranchidae</taxon>
        <taxon>Elysia</taxon>
    </lineage>
</organism>
<accession>A0AAV4IK14</accession>
<name>A0AAV4IK14_9GAST</name>
<dbReference type="InterPro" id="IPR043502">
    <property type="entry name" value="DNA/RNA_pol_sf"/>
</dbReference>
<dbReference type="PANTHER" id="PTHR37984">
    <property type="entry name" value="PROTEIN CBG26694"/>
    <property type="match status" value="1"/>
</dbReference>
<sequence length="180" mass="20613">MLLNCLGPESLERYNNFEMEEGQGQTYKAVKGKNGQCIQTNAIGLENKKLKVNRKELLTTQDLQEKFRNVFEGVGSYNTQYHIQLNEEAVPVIQPPPRVPPASMPELKKKLKEMEDNGIIEPVNEPTEWVHNLVIAQKPHGSLQLCLDPKVRNNITSNGKYLRFQHLNSLNWEARKCSPF</sequence>
<protein>
    <submittedName>
        <fullName evidence="1">Retrovirus-related Pol polyprotein from transposon 297-like Protein</fullName>
    </submittedName>
</protein>
<dbReference type="Proteomes" id="UP000762676">
    <property type="component" value="Unassembled WGS sequence"/>
</dbReference>
<dbReference type="InterPro" id="IPR050951">
    <property type="entry name" value="Retrovirus_Pol_polyprotein"/>
</dbReference>
<dbReference type="EMBL" id="BMAT01009605">
    <property type="protein sequence ID" value="GFS09638.1"/>
    <property type="molecule type" value="Genomic_DNA"/>
</dbReference>
<proteinExistence type="predicted"/>